<dbReference type="CDD" id="cd00383">
    <property type="entry name" value="trans_reg_C"/>
    <property type="match status" value="1"/>
</dbReference>
<dbReference type="GO" id="GO:0005829">
    <property type="term" value="C:cytosol"/>
    <property type="evidence" value="ECO:0007669"/>
    <property type="project" value="TreeGrafter"/>
</dbReference>
<name>A0A4Y9S073_9BURK</name>
<protein>
    <submittedName>
        <fullName evidence="10">Response regulator transcription factor</fullName>
    </submittedName>
</protein>
<keyword evidence="2" id="KW-0902">Two-component regulatory system</keyword>
<evidence type="ECO:0000259" key="8">
    <source>
        <dbReference type="PROSITE" id="PS50110"/>
    </source>
</evidence>
<reference evidence="10 11" key="1">
    <citation type="submission" date="2019-03" db="EMBL/GenBank/DDBJ databases">
        <title>Draft Genome Sequence of Massilia arenosa sp. nov., a Novel Massilia Species Isolated from a Sandy-loam Maize Soil.</title>
        <authorList>
            <person name="Raths R."/>
            <person name="Peta V."/>
            <person name="Bucking H."/>
        </authorList>
    </citation>
    <scope>NUCLEOTIDE SEQUENCE [LARGE SCALE GENOMIC DNA]</scope>
    <source>
        <strain evidence="10 11">MC02</strain>
    </source>
</reference>
<dbReference type="InterPro" id="IPR036388">
    <property type="entry name" value="WH-like_DNA-bd_sf"/>
</dbReference>
<dbReference type="PANTHER" id="PTHR48111">
    <property type="entry name" value="REGULATOR OF RPOS"/>
    <property type="match status" value="1"/>
</dbReference>
<sequence length="227" mass="25183">MRVLIIEDDLDIATNLLDYLASEGYSPEHAADGISGLHRAVSERWSAILLDLSLPGLSGLTLCSKLRKEARLDTPVLMLTARDTLDDKLTGFSHGADDYLVKPFSLKELGARLQALIKRDRGQVVPGVLEWADIRLDPANWTVERGNRSIKLPRKCHQLLHLLMAAPDRVLSRNECELAVWGQALDGSDTLRSHMHTLRRALTANGEPDPIETVHGIGYRMLRPAAD</sequence>
<dbReference type="GO" id="GO:0000976">
    <property type="term" value="F:transcription cis-regulatory region binding"/>
    <property type="evidence" value="ECO:0007669"/>
    <property type="project" value="TreeGrafter"/>
</dbReference>
<dbReference type="Proteomes" id="UP000298438">
    <property type="component" value="Unassembled WGS sequence"/>
</dbReference>
<dbReference type="GO" id="GO:0032993">
    <property type="term" value="C:protein-DNA complex"/>
    <property type="evidence" value="ECO:0007669"/>
    <property type="project" value="TreeGrafter"/>
</dbReference>
<dbReference type="SMART" id="SM00862">
    <property type="entry name" value="Trans_reg_C"/>
    <property type="match status" value="1"/>
</dbReference>
<dbReference type="InterPro" id="IPR039420">
    <property type="entry name" value="WalR-like"/>
</dbReference>
<dbReference type="AlphaFoldDB" id="A0A4Y9S073"/>
<dbReference type="Gene3D" id="3.40.50.2300">
    <property type="match status" value="1"/>
</dbReference>
<feature type="domain" description="Response regulatory" evidence="8">
    <location>
        <begin position="2"/>
        <end position="117"/>
    </location>
</feature>
<feature type="DNA-binding region" description="OmpR/PhoB-type" evidence="7">
    <location>
        <begin position="126"/>
        <end position="223"/>
    </location>
</feature>
<evidence type="ECO:0000313" key="10">
    <source>
        <dbReference type="EMBL" id="TFW13329.1"/>
    </source>
</evidence>
<dbReference type="SUPFAM" id="SSF52172">
    <property type="entry name" value="CheY-like"/>
    <property type="match status" value="1"/>
</dbReference>
<evidence type="ECO:0000256" key="6">
    <source>
        <dbReference type="PROSITE-ProRule" id="PRU00169"/>
    </source>
</evidence>
<keyword evidence="4 7" id="KW-0238">DNA-binding</keyword>
<gene>
    <name evidence="10" type="ORF">E4L96_19700</name>
</gene>
<dbReference type="InterPro" id="IPR016032">
    <property type="entry name" value="Sig_transdc_resp-reg_C-effctor"/>
</dbReference>
<feature type="domain" description="OmpR/PhoB-type" evidence="9">
    <location>
        <begin position="126"/>
        <end position="223"/>
    </location>
</feature>
<organism evidence="10 11">
    <name type="scientific">Zemynaea arenosa</name>
    <dbReference type="NCBI Taxonomy" id="2561931"/>
    <lineage>
        <taxon>Bacteria</taxon>
        <taxon>Pseudomonadati</taxon>
        <taxon>Pseudomonadota</taxon>
        <taxon>Betaproteobacteria</taxon>
        <taxon>Burkholderiales</taxon>
        <taxon>Oxalobacteraceae</taxon>
        <taxon>Telluria group</taxon>
        <taxon>Zemynaea</taxon>
    </lineage>
</organism>
<proteinExistence type="predicted"/>
<feature type="modified residue" description="4-aspartylphosphate" evidence="6">
    <location>
        <position position="51"/>
    </location>
</feature>
<dbReference type="GO" id="GO:0000156">
    <property type="term" value="F:phosphorelay response regulator activity"/>
    <property type="evidence" value="ECO:0007669"/>
    <property type="project" value="TreeGrafter"/>
</dbReference>
<evidence type="ECO:0000259" key="9">
    <source>
        <dbReference type="PROSITE" id="PS51755"/>
    </source>
</evidence>
<accession>A0A4Y9S073</accession>
<keyword evidence="3" id="KW-0805">Transcription regulation</keyword>
<dbReference type="Gene3D" id="1.10.10.10">
    <property type="entry name" value="Winged helix-like DNA-binding domain superfamily/Winged helix DNA-binding domain"/>
    <property type="match status" value="1"/>
</dbReference>
<comment type="caution">
    <text evidence="10">The sequence shown here is derived from an EMBL/GenBank/DDBJ whole genome shotgun (WGS) entry which is preliminary data.</text>
</comment>
<evidence type="ECO:0000256" key="3">
    <source>
        <dbReference type="ARBA" id="ARBA00023015"/>
    </source>
</evidence>
<dbReference type="SMART" id="SM00448">
    <property type="entry name" value="REC"/>
    <property type="match status" value="1"/>
</dbReference>
<dbReference type="CDD" id="cd17574">
    <property type="entry name" value="REC_OmpR"/>
    <property type="match status" value="1"/>
</dbReference>
<dbReference type="PROSITE" id="PS50110">
    <property type="entry name" value="RESPONSE_REGULATORY"/>
    <property type="match status" value="1"/>
</dbReference>
<dbReference type="Pfam" id="PF00486">
    <property type="entry name" value="Trans_reg_C"/>
    <property type="match status" value="1"/>
</dbReference>
<dbReference type="PANTHER" id="PTHR48111:SF22">
    <property type="entry name" value="REGULATOR OF RPOS"/>
    <property type="match status" value="1"/>
</dbReference>
<dbReference type="RefSeq" id="WP_135208922.1">
    <property type="nucleotide sequence ID" value="NZ_SPVF01000252.1"/>
</dbReference>
<keyword evidence="11" id="KW-1185">Reference proteome</keyword>
<evidence type="ECO:0000256" key="2">
    <source>
        <dbReference type="ARBA" id="ARBA00023012"/>
    </source>
</evidence>
<dbReference type="GO" id="GO:0006355">
    <property type="term" value="P:regulation of DNA-templated transcription"/>
    <property type="evidence" value="ECO:0007669"/>
    <property type="project" value="InterPro"/>
</dbReference>
<evidence type="ECO:0000256" key="4">
    <source>
        <dbReference type="ARBA" id="ARBA00023125"/>
    </source>
</evidence>
<dbReference type="InterPro" id="IPR011006">
    <property type="entry name" value="CheY-like_superfamily"/>
</dbReference>
<dbReference type="PROSITE" id="PS51755">
    <property type="entry name" value="OMPR_PHOB"/>
    <property type="match status" value="1"/>
</dbReference>
<dbReference type="SUPFAM" id="SSF46894">
    <property type="entry name" value="C-terminal effector domain of the bipartite response regulators"/>
    <property type="match status" value="1"/>
</dbReference>
<evidence type="ECO:0000256" key="1">
    <source>
        <dbReference type="ARBA" id="ARBA00022553"/>
    </source>
</evidence>
<evidence type="ECO:0000256" key="7">
    <source>
        <dbReference type="PROSITE-ProRule" id="PRU01091"/>
    </source>
</evidence>
<dbReference type="Pfam" id="PF00072">
    <property type="entry name" value="Response_reg"/>
    <property type="match status" value="1"/>
</dbReference>
<evidence type="ECO:0000313" key="11">
    <source>
        <dbReference type="Proteomes" id="UP000298438"/>
    </source>
</evidence>
<dbReference type="OrthoDB" id="9802426at2"/>
<keyword evidence="5" id="KW-0804">Transcription</keyword>
<evidence type="ECO:0000256" key="5">
    <source>
        <dbReference type="ARBA" id="ARBA00023163"/>
    </source>
</evidence>
<dbReference type="InterPro" id="IPR001867">
    <property type="entry name" value="OmpR/PhoB-type_DNA-bd"/>
</dbReference>
<dbReference type="InterPro" id="IPR001789">
    <property type="entry name" value="Sig_transdc_resp-reg_receiver"/>
</dbReference>
<keyword evidence="1 6" id="KW-0597">Phosphoprotein</keyword>
<dbReference type="EMBL" id="SPVF01000252">
    <property type="protein sequence ID" value="TFW13329.1"/>
    <property type="molecule type" value="Genomic_DNA"/>
</dbReference>
<dbReference type="Gene3D" id="6.10.250.690">
    <property type="match status" value="1"/>
</dbReference>